<proteinExistence type="predicted"/>
<reference evidence="2 3" key="1">
    <citation type="submission" date="2023-03" db="EMBL/GenBank/DDBJ databases">
        <title>Genome insight into feeding habits of ladybird beetles.</title>
        <authorList>
            <person name="Li H.-S."/>
            <person name="Huang Y.-H."/>
            <person name="Pang H."/>
        </authorList>
    </citation>
    <scope>NUCLEOTIDE SEQUENCE [LARGE SCALE GENOMIC DNA]</scope>
    <source>
        <strain evidence="2">SYSU_2023b</strain>
        <tissue evidence="2">Whole body</tissue>
    </source>
</reference>
<dbReference type="AlphaFoldDB" id="A0AAW1UTH7"/>
<protein>
    <submittedName>
        <fullName evidence="2">Uncharacterized protein</fullName>
    </submittedName>
</protein>
<evidence type="ECO:0000313" key="3">
    <source>
        <dbReference type="Proteomes" id="UP001431783"/>
    </source>
</evidence>
<comment type="caution">
    <text evidence="2">The sequence shown here is derived from an EMBL/GenBank/DDBJ whole genome shotgun (WGS) entry which is preliminary data.</text>
</comment>
<name>A0AAW1UTH7_9CUCU</name>
<dbReference type="EMBL" id="JARQZJ010000100">
    <property type="protein sequence ID" value="KAK9886459.1"/>
    <property type="molecule type" value="Genomic_DNA"/>
</dbReference>
<evidence type="ECO:0000313" key="2">
    <source>
        <dbReference type="EMBL" id="KAK9886459.1"/>
    </source>
</evidence>
<keyword evidence="3" id="KW-1185">Reference proteome</keyword>
<keyword evidence="1" id="KW-0472">Membrane</keyword>
<accession>A0AAW1UTH7</accession>
<gene>
    <name evidence="2" type="ORF">WA026_016742</name>
</gene>
<dbReference type="Proteomes" id="UP001431783">
    <property type="component" value="Unassembled WGS sequence"/>
</dbReference>
<keyword evidence="1" id="KW-0812">Transmembrane</keyword>
<organism evidence="2 3">
    <name type="scientific">Henosepilachna vigintioctopunctata</name>
    <dbReference type="NCBI Taxonomy" id="420089"/>
    <lineage>
        <taxon>Eukaryota</taxon>
        <taxon>Metazoa</taxon>
        <taxon>Ecdysozoa</taxon>
        <taxon>Arthropoda</taxon>
        <taxon>Hexapoda</taxon>
        <taxon>Insecta</taxon>
        <taxon>Pterygota</taxon>
        <taxon>Neoptera</taxon>
        <taxon>Endopterygota</taxon>
        <taxon>Coleoptera</taxon>
        <taxon>Polyphaga</taxon>
        <taxon>Cucujiformia</taxon>
        <taxon>Coccinelloidea</taxon>
        <taxon>Coccinellidae</taxon>
        <taxon>Epilachninae</taxon>
        <taxon>Epilachnini</taxon>
        <taxon>Henosepilachna</taxon>
    </lineage>
</organism>
<keyword evidence="1" id="KW-1133">Transmembrane helix</keyword>
<feature type="transmembrane region" description="Helical" evidence="1">
    <location>
        <begin position="26"/>
        <end position="48"/>
    </location>
</feature>
<sequence>MLKLMWNRLLPPEIFTPRYYWKHYDVAIPVLLVIADTAWVITASIHALRNYDIIIRNSARDRHEEYDQFLKFHHHQWWIAPGITEAHAKPRKELYDLYTEMENRWPVLEQKKENCEKKD</sequence>
<evidence type="ECO:0000256" key="1">
    <source>
        <dbReference type="SAM" id="Phobius"/>
    </source>
</evidence>